<dbReference type="EMBL" id="JACIHM010000002">
    <property type="protein sequence ID" value="MBB4446570.1"/>
    <property type="molecule type" value="Genomic_DNA"/>
</dbReference>
<sequence>MSKSMNSSTGPVSRTFCGLPVSALDWNAALAHAEELALAKGHPKTIAFLDDAQLLGALLGFSRGKILKRHMFLPVGGAFQHILMKFFHRRPAFDARFSPDSFIPALLTYFAEPCRVGLIGDDKSRTELLCTHFARHTPWHDFVAIPSDANLSGRLDLVIVDATDPHVYEHIVGGLRGADIGLVVLAGRGLRRFSKTPPVSSGLQSSVSKPSFA</sequence>
<name>A0A7W6Y3X8_9HYPH</name>
<evidence type="ECO:0000313" key="5">
    <source>
        <dbReference type="Proteomes" id="UP000524535"/>
    </source>
</evidence>
<dbReference type="EMBL" id="JACIGW010000002">
    <property type="protein sequence ID" value="MBB4348643.1"/>
    <property type="molecule type" value="Genomic_DNA"/>
</dbReference>
<proteinExistence type="predicted"/>
<evidence type="ECO:0000313" key="2">
    <source>
        <dbReference type="EMBL" id="MBB4411879.1"/>
    </source>
</evidence>
<evidence type="ECO:0000313" key="4">
    <source>
        <dbReference type="Proteomes" id="UP000520770"/>
    </source>
</evidence>
<keyword evidence="5" id="KW-1185">Reference proteome</keyword>
<evidence type="ECO:0000313" key="3">
    <source>
        <dbReference type="EMBL" id="MBB4446570.1"/>
    </source>
</evidence>
<protein>
    <submittedName>
        <fullName evidence="3">Uncharacterized protein</fullName>
    </submittedName>
</protein>
<dbReference type="Proteomes" id="UP000520770">
    <property type="component" value="Unassembled WGS sequence"/>
</dbReference>
<dbReference type="EMBL" id="JACIGY010000002">
    <property type="protein sequence ID" value="MBB4411879.1"/>
    <property type="molecule type" value="Genomic_DNA"/>
</dbReference>
<evidence type="ECO:0000313" key="1">
    <source>
        <dbReference type="EMBL" id="MBB4348643.1"/>
    </source>
</evidence>
<comment type="caution">
    <text evidence="3">The sequence shown here is derived from an EMBL/GenBank/DDBJ whole genome shotgun (WGS) entry which is preliminary data.</text>
</comment>
<accession>A0A7W6Y3X8</accession>
<dbReference type="RefSeq" id="WP_183823279.1">
    <property type="nucleotide sequence ID" value="NZ_JACIGW010000002.1"/>
</dbReference>
<dbReference type="Proteomes" id="UP000576087">
    <property type="component" value="Unassembled WGS sequence"/>
</dbReference>
<reference evidence="4 5" key="1">
    <citation type="submission" date="2020-08" db="EMBL/GenBank/DDBJ databases">
        <title>Genomic Encyclopedia of Type Strains, Phase IV (KMG-V): Genome sequencing to study the core and pangenomes of soil and plant-associated prokaryotes.</title>
        <authorList>
            <person name="Whitman W."/>
        </authorList>
    </citation>
    <scope>NUCLEOTIDE SEQUENCE [LARGE SCALE GENOMIC DNA]</scope>
    <source>
        <strain evidence="2 5">SEMIA 444</strain>
        <strain evidence="1 4">SEMIA 448</strain>
        <strain evidence="3 6">SEMIA 452</strain>
    </source>
</reference>
<evidence type="ECO:0000313" key="6">
    <source>
        <dbReference type="Proteomes" id="UP000576087"/>
    </source>
</evidence>
<dbReference type="Proteomes" id="UP000524535">
    <property type="component" value="Unassembled WGS sequence"/>
</dbReference>
<dbReference type="AlphaFoldDB" id="A0A7W6Y3X8"/>
<organism evidence="3 6">
    <name type="scientific">Aliirhizobium cellulosilyticum</name>
    <dbReference type="NCBI Taxonomy" id="393664"/>
    <lineage>
        <taxon>Bacteria</taxon>
        <taxon>Pseudomonadati</taxon>
        <taxon>Pseudomonadota</taxon>
        <taxon>Alphaproteobacteria</taxon>
        <taxon>Hyphomicrobiales</taxon>
        <taxon>Rhizobiaceae</taxon>
        <taxon>Aliirhizobium</taxon>
    </lineage>
</organism>
<gene>
    <name evidence="2" type="ORF">GGE31_002384</name>
    <name evidence="1" type="ORF">GGE33_002385</name>
    <name evidence="3" type="ORF">GGE35_002386</name>
</gene>